<evidence type="ECO:0000313" key="18">
    <source>
        <dbReference type="Proteomes" id="UP000235786"/>
    </source>
</evidence>
<evidence type="ECO:0000256" key="6">
    <source>
        <dbReference type="ARBA" id="ARBA00022729"/>
    </source>
</evidence>
<dbReference type="PRINTS" id="PR00742">
    <property type="entry name" value="GLHYDRLASE35"/>
</dbReference>
<dbReference type="Pfam" id="PF01301">
    <property type="entry name" value="Glyco_hydro_35"/>
    <property type="match status" value="1"/>
</dbReference>
<dbReference type="SUPFAM" id="SSF51445">
    <property type="entry name" value="(Trans)glycosidases"/>
    <property type="match status" value="1"/>
</dbReference>
<dbReference type="FunFam" id="3.20.20.80:FF:000040">
    <property type="entry name" value="Beta-galactosidase A"/>
    <property type="match status" value="1"/>
</dbReference>
<dbReference type="InterPro" id="IPR025300">
    <property type="entry name" value="BetaGal_jelly_roll_dom"/>
</dbReference>
<evidence type="ECO:0000259" key="16">
    <source>
        <dbReference type="SMART" id="SM01029"/>
    </source>
</evidence>
<comment type="catalytic activity">
    <reaction evidence="1 13">
        <text>Hydrolysis of terminal non-reducing beta-D-galactose residues in beta-D-galactosides.</text>
        <dbReference type="EC" id="3.2.1.23"/>
    </reaction>
</comment>
<protein>
    <recommendedName>
        <fullName evidence="4 13">Beta-galactosidase</fullName>
        <ecNumber evidence="4 13">3.2.1.23</ecNumber>
    </recommendedName>
</protein>
<dbReference type="InterPro" id="IPR036833">
    <property type="entry name" value="BetaGal_dom3_sf"/>
</dbReference>
<keyword evidence="10" id="KW-0119">Carbohydrate metabolism</keyword>
<name>A0A2J6S400_HYAVF</name>
<dbReference type="Pfam" id="PF13363">
    <property type="entry name" value="BetaGal_dom3"/>
    <property type="match status" value="1"/>
</dbReference>
<dbReference type="InterPro" id="IPR001944">
    <property type="entry name" value="Glycoside_Hdrlase_35"/>
</dbReference>
<keyword evidence="9" id="KW-0325">Glycoprotein</keyword>
<dbReference type="STRING" id="1149755.A0A2J6S400"/>
<dbReference type="InterPro" id="IPR037110">
    <property type="entry name" value="Betagal_dom2_sf"/>
</dbReference>
<keyword evidence="7 13" id="KW-0378">Hydrolase</keyword>
<reference evidence="17 18" key="1">
    <citation type="submission" date="2016-04" db="EMBL/GenBank/DDBJ databases">
        <title>A degradative enzymes factory behind the ericoid mycorrhizal symbiosis.</title>
        <authorList>
            <consortium name="DOE Joint Genome Institute"/>
            <person name="Martino E."/>
            <person name="Morin E."/>
            <person name="Grelet G."/>
            <person name="Kuo A."/>
            <person name="Kohler A."/>
            <person name="Daghino S."/>
            <person name="Barry K."/>
            <person name="Choi C."/>
            <person name="Cichocki N."/>
            <person name="Clum A."/>
            <person name="Copeland A."/>
            <person name="Hainaut M."/>
            <person name="Haridas S."/>
            <person name="Labutti K."/>
            <person name="Lindquist E."/>
            <person name="Lipzen A."/>
            <person name="Khouja H.-R."/>
            <person name="Murat C."/>
            <person name="Ohm R."/>
            <person name="Olson A."/>
            <person name="Spatafora J."/>
            <person name="Veneault-Fourrey C."/>
            <person name="Henrissat B."/>
            <person name="Grigoriev I."/>
            <person name="Martin F."/>
            <person name="Perotto S."/>
        </authorList>
    </citation>
    <scope>NUCLEOTIDE SEQUENCE [LARGE SCALE GENOMIC DNA]</scope>
    <source>
        <strain evidence="17 18">F</strain>
    </source>
</reference>
<dbReference type="PANTHER" id="PTHR23421">
    <property type="entry name" value="BETA-GALACTOSIDASE RELATED"/>
    <property type="match status" value="1"/>
</dbReference>
<evidence type="ECO:0000256" key="2">
    <source>
        <dbReference type="ARBA" id="ARBA00004613"/>
    </source>
</evidence>
<dbReference type="Gene3D" id="3.20.20.80">
    <property type="entry name" value="Glycosidases"/>
    <property type="match status" value="1"/>
</dbReference>
<dbReference type="EC" id="3.2.1.23" evidence="4 13"/>
<dbReference type="Proteomes" id="UP000235786">
    <property type="component" value="Unassembled WGS sequence"/>
</dbReference>
<proteinExistence type="inferred from homology"/>
<evidence type="ECO:0000256" key="1">
    <source>
        <dbReference type="ARBA" id="ARBA00001412"/>
    </source>
</evidence>
<dbReference type="AlphaFoldDB" id="A0A2J6S400"/>
<feature type="chain" id="PRO_5014362471" description="Beta-galactosidase" evidence="15">
    <location>
        <begin position="20"/>
        <end position="1009"/>
    </location>
</feature>
<dbReference type="SUPFAM" id="SSF51011">
    <property type="entry name" value="Glycosyl hydrolase domain"/>
    <property type="match status" value="1"/>
</dbReference>
<comment type="similarity">
    <text evidence="3 14">Belongs to the glycosyl hydrolase 35 family.</text>
</comment>
<dbReference type="FunFam" id="2.60.120.260:FF:000088">
    <property type="entry name" value="Beta-galactosidase A"/>
    <property type="match status" value="1"/>
</dbReference>
<dbReference type="EMBL" id="KZ613940">
    <property type="protein sequence ID" value="PMD45496.1"/>
    <property type="molecule type" value="Genomic_DNA"/>
</dbReference>
<comment type="subcellular location">
    <subcellularLocation>
        <location evidence="2">Secreted</location>
    </subcellularLocation>
</comment>
<dbReference type="FunFam" id="2.102.20.10:FF:000001">
    <property type="entry name" value="Beta-galactosidase A"/>
    <property type="match status" value="1"/>
</dbReference>
<evidence type="ECO:0000256" key="15">
    <source>
        <dbReference type="SAM" id="SignalP"/>
    </source>
</evidence>
<dbReference type="FunFam" id="2.60.120.260:FF:000065">
    <property type="entry name" value="Beta-galactosidase A"/>
    <property type="match status" value="1"/>
</dbReference>
<dbReference type="OrthoDB" id="1657402at2759"/>
<dbReference type="Gene3D" id="2.60.120.260">
    <property type="entry name" value="Galactose-binding domain-like"/>
    <property type="match status" value="2"/>
</dbReference>
<evidence type="ECO:0000256" key="4">
    <source>
        <dbReference type="ARBA" id="ARBA00012756"/>
    </source>
</evidence>
<dbReference type="SUPFAM" id="SSF49785">
    <property type="entry name" value="Galactose-binding domain-like"/>
    <property type="match status" value="2"/>
</dbReference>
<dbReference type="InterPro" id="IPR031330">
    <property type="entry name" value="Gly_Hdrlase_35_cat"/>
</dbReference>
<evidence type="ECO:0000256" key="13">
    <source>
        <dbReference type="RuleBase" id="RU000675"/>
    </source>
</evidence>
<evidence type="ECO:0000256" key="3">
    <source>
        <dbReference type="ARBA" id="ARBA00009809"/>
    </source>
</evidence>
<keyword evidence="6 15" id="KW-0732">Signal</keyword>
<dbReference type="GO" id="GO:0004565">
    <property type="term" value="F:beta-galactosidase activity"/>
    <property type="evidence" value="ECO:0007669"/>
    <property type="project" value="UniProtKB-EC"/>
</dbReference>
<evidence type="ECO:0000256" key="10">
    <source>
        <dbReference type="ARBA" id="ARBA00023277"/>
    </source>
</evidence>
<keyword evidence="5" id="KW-0964">Secreted</keyword>
<feature type="signal peptide" evidence="15">
    <location>
        <begin position="1"/>
        <end position="19"/>
    </location>
</feature>
<accession>A0A2J6S400</accession>
<keyword evidence="11 13" id="KW-0326">Glycosidase</keyword>
<evidence type="ECO:0000256" key="11">
    <source>
        <dbReference type="ARBA" id="ARBA00023295"/>
    </source>
</evidence>
<keyword evidence="12" id="KW-0624">Polysaccharide degradation</keyword>
<dbReference type="Pfam" id="PF10435">
    <property type="entry name" value="BetaGal_dom2"/>
    <property type="match status" value="1"/>
</dbReference>
<keyword evidence="18" id="KW-1185">Reference proteome</keyword>
<dbReference type="InterPro" id="IPR019801">
    <property type="entry name" value="Glyco_hydro_35_CS"/>
</dbReference>
<evidence type="ECO:0000256" key="8">
    <source>
        <dbReference type="ARBA" id="ARBA00023157"/>
    </source>
</evidence>
<dbReference type="InterPro" id="IPR018954">
    <property type="entry name" value="Betagal_dom2"/>
</dbReference>
<evidence type="ECO:0000256" key="7">
    <source>
        <dbReference type="ARBA" id="ARBA00022801"/>
    </source>
</evidence>
<organism evidence="17 18">
    <name type="scientific">Hyaloscypha variabilis (strain UAMH 11265 / GT02V1 / F)</name>
    <name type="common">Meliniomyces variabilis</name>
    <dbReference type="NCBI Taxonomy" id="1149755"/>
    <lineage>
        <taxon>Eukaryota</taxon>
        <taxon>Fungi</taxon>
        <taxon>Dikarya</taxon>
        <taxon>Ascomycota</taxon>
        <taxon>Pezizomycotina</taxon>
        <taxon>Leotiomycetes</taxon>
        <taxon>Helotiales</taxon>
        <taxon>Hyaloscyphaceae</taxon>
        <taxon>Hyaloscypha</taxon>
        <taxon>Hyaloscypha variabilis</taxon>
    </lineage>
</organism>
<dbReference type="Gene3D" id="2.102.20.10">
    <property type="entry name" value="Beta-galactosidase, domain 2"/>
    <property type="match status" value="1"/>
</dbReference>
<dbReference type="GO" id="GO:0005576">
    <property type="term" value="C:extracellular region"/>
    <property type="evidence" value="ECO:0007669"/>
    <property type="project" value="UniProtKB-SubCell"/>
</dbReference>
<keyword evidence="8" id="KW-1015">Disulfide bond</keyword>
<dbReference type="FunFam" id="2.60.390.10:FF:000001">
    <property type="entry name" value="Beta-galactosidase A"/>
    <property type="match status" value="1"/>
</dbReference>
<dbReference type="InterPro" id="IPR008979">
    <property type="entry name" value="Galactose-bd-like_sf"/>
</dbReference>
<dbReference type="SUPFAM" id="SSF117100">
    <property type="entry name" value="Beta-galactosidase LacA, domain 3"/>
    <property type="match status" value="1"/>
</dbReference>
<dbReference type="PROSITE" id="PS01182">
    <property type="entry name" value="GLYCOSYL_HYDROL_F35"/>
    <property type="match status" value="1"/>
</dbReference>
<dbReference type="Pfam" id="PF13364">
    <property type="entry name" value="BetaGal_ABD2"/>
    <property type="match status" value="2"/>
</dbReference>
<dbReference type="InterPro" id="IPR017853">
    <property type="entry name" value="GH"/>
</dbReference>
<evidence type="ECO:0000313" key="17">
    <source>
        <dbReference type="EMBL" id="PMD45496.1"/>
    </source>
</evidence>
<dbReference type="SMART" id="SM01029">
    <property type="entry name" value="BetaGal_dom2"/>
    <property type="match status" value="1"/>
</dbReference>
<evidence type="ECO:0000256" key="9">
    <source>
        <dbReference type="ARBA" id="ARBA00023180"/>
    </source>
</evidence>
<feature type="domain" description="Beta-galactosidase" evidence="16">
    <location>
        <begin position="394"/>
        <end position="572"/>
    </location>
</feature>
<dbReference type="GO" id="GO:0000272">
    <property type="term" value="P:polysaccharide catabolic process"/>
    <property type="evidence" value="ECO:0007669"/>
    <property type="project" value="UniProtKB-KW"/>
</dbReference>
<sequence>MLFLKSFVLVSVWLSWTLALRVGNDHSVLLKSYKRALLQELVTWDQHSIFIRGERLFLFSGEVHPFRIPSPGLWLDIFQKIKAMGFNGVSFYTYWGLLEGNQGNIVTEGIFSLDEFFRAASEAGIYLIARPGPYINAETAAGGIPGWVLRIKGTIRSTSPDYLNATENYIATIGSIIADAQITNGGPVILVQTENEYTSWPGVTDFPDAMNRDLMAFTEQRFRDAGIVVPFVFNDNVDEGYFAPGSGVGATDIYGIDSYPFRYACNTPYFWPTIRWPTTWQTNHTEWSPTTPFAILEFEGGAGDPWGGVGEDQCAILVNNDGVRVFYKNNYSFGPTIFNIYMIYGGTNWGNLGYMGGYTSYDYGASITEDRLIWREKYSEMKLQANFFKVSPAYLTATPGSVANGSYASTTAIAVTPLFGDGTRTNFYVVRHADFTSWNDTTYKLTVPTTIGNVTIPQLGGSLALYGRDAKIHVTDYDIGGINLIYSSGEIFTWTKSYLGLVAILYGGAGEIHELAMPDSLPMPSTPQGSSIKVVHKARAWVVQWQVTPERQILAVGNLSLYLCWRNEVYDYWTLELPAPAPISNYSSPSKSSVIVKAGYLLRSAIIIDKSLRLIGDVNATTEIEVIATPTEVTDIWYNGQLFKATNSSTGNLLASVDFTPPDIILPDFTTLDWKYIDSLPEVQSSYDDSNWTPLTHTATNNPWNITTPTSMYASDYGFHTGSLIYRGHFTSNSNESSFFVNITGGDGFGHSIWLDSTFLGSWFGNGSDQSALQTVSLPSLSPGTSHILTVLIDHMGQDEEAPGTDQIKHPRGITDYLLSGHAQSDINWKMTGNLGGEQYLDLARGPRNEGAMFAERMGYHLPNPPSQDWKTSNPISDGIQTAGVGFYTTTFELNVPVGWDIPMNFVFNSSTSQNLERTGGNHRVQFFVNGFQFGKYVNNLGPQTAFPVPEGILNYNGKNTVALTLWSLDASGARLKGFELVVSRVIKSGYTKPALVQAPAWTQRISAY</sequence>
<dbReference type="Gene3D" id="2.60.390.10">
    <property type="entry name" value="Beta-galactosidase, domain 3"/>
    <property type="match status" value="1"/>
</dbReference>
<evidence type="ECO:0000256" key="12">
    <source>
        <dbReference type="ARBA" id="ARBA00023326"/>
    </source>
</evidence>
<gene>
    <name evidence="17" type="ORF">L207DRAFT_420101</name>
</gene>
<evidence type="ECO:0000256" key="5">
    <source>
        <dbReference type="ARBA" id="ARBA00022525"/>
    </source>
</evidence>
<evidence type="ECO:0000256" key="14">
    <source>
        <dbReference type="RuleBase" id="RU003679"/>
    </source>
</evidence>
<dbReference type="InterPro" id="IPR025972">
    <property type="entry name" value="BetaGal_dom3"/>
</dbReference>